<dbReference type="EMBL" id="LR216287">
    <property type="protein sequence ID" value="VFJ13526.1"/>
    <property type="molecule type" value="Genomic_DNA"/>
</dbReference>
<dbReference type="KEGG" id="nfn:NFRAN_1204"/>
<name>A0A484I8T5_9ARCH</name>
<dbReference type="Proteomes" id="UP000294299">
    <property type="component" value="Chromosome NFRAN"/>
</dbReference>
<evidence type="ECO:0000313" key="2">
    <source>
        <dbReference type="Proteomes" id="UP000294299"/>
    </source>
</evidence>
<accession>A0A484I8T5</accession>
<gene>
    <name evidence="1" type="ORF">NFRAN_1204</name>
</gene>
<dbReference type="AlphaFoldDB" id="A0A484I8T5"/>
<protein>
    <submittedName>
        <fullName evidence="1">Uncharacterized protein</fullName>
    </submittedName>
</protein>
<reference evidence="1 2" key="1">
    <citation type="submission" date="2019-02" db="EMBL/GenBank/DDBJ databases">
        <authorList>
            <person name="Lehtovirta-Morley E L."/>
        </authorList>
    </citation>
    <scope>NUCLEOTIDE SEQUENCE [LARGE SCALE GENOMIC DNA]</scope>
    <source>
        <strain evidence="1">NFRAN1</strain>
    </source>
</reference>
<proteinExistence type="predicted"/>
<organism evidence="1 2">
    <name type="scientific">Candidatus Nitrosocosmicus franklandianus</name>
    <dbReference type="NCBI Taxonomy" id="1798806"/>
    <lineage>
        <taxon>Archaea</taxon>
        <taxon>Nitrososphaerota</taxon>
        <taxon>Nitrososphaeria</taxon>
        <taxon>Nitrososphaerales</taxon>
        <taxon>Nitrososphaeraceae</taxon>
        <taxon>Candidatus Nitrosocosmicus</taxon>
    </lineage>
</organism>
<evidence type="ECO:0000313" key="1">
    <source>
        <dbReference type="EMBL" id="VFJ13526.1"/>
    </source>
</evidence>
<sequence>MIYNGIMFITIGIVNKPNIKEKNIFLALNSNRARAYPAKAQIVTFKIILPKLTIKLL</sequence>
<keyword evidence="2" id="KW-1185">Reference proteome</keyword>